<feature type="compositionally biased region" description="Polar residues" evidence="1">
    <location>
        <begin position="118"/>
        <end position="129"/>
    </location>
</feature>
<proteinExistence type="predicted"/>
<accession>A0A409X035</accession>
<dbReference type="AlphaFoldDB" id="A0A409X035"/>
<feature type="region of interest" description="Disordered" evidence="1">
    <location>
        <begin position="236"/>
        <end position="256"/>
    </location>
</feature>
<evidence type="ECO:0000256" key="2">
    <source>
        <dbReference type="SAM" id="SignalP"/>
    </source>
</evidence>
<gene>
    <name evidence="3" type="ORF">CVT26_015167</name>
</gene>
<feature type="chain" id="PRO_5019322155" evidence="2">
    <location>
        <begin position="23"/>
        <end position="382"/>
    </location>
</feature>
<evidence type="ECO:0000256" key="1">
    <source>
        <dbReference type="SAM" id="MobiDB-lite"/>
    </source>
</evidence>
<dbReference type="InParanoid" id="A0A409X035"/>
<organism evidence="3 4">
    <name type="scientific">Gymnopilus dilepis</name>
    <dbReference type="NCBI Taxonomy" id="231916"/>
    <lineage>
        <taxon>Eukaryota</taxon>
        <taxon>Fungi</taxon>
        <taxon>Dikarya</taxon>
        <taxon>Basidiomycota</taxon>
        <taxon>Agaricomycotina</taxon>
        <taxon>Agaricomycetes</taxon>
        <taxon>Agaricomycetidae</taxon>
        <taxon>Agaricales</taxon>
        <taxon>Agaricineae</taxon>
        <taxon>Hymenogastraceae</taxon>
        <taxon>Gymnopilus</taxon>
    </lineage>
</organism>
<dbReference type="Proteomes" id="UP000284706">
    <property type="component" value="Unassembled WGS sequence"/>
</dbReference>
<dbReference type="EMBL" id="NHYE01004522">
    <property type="protein sequence ID" value="PPQ84143.1"/>
    <property type="molecule type" value="Genomic_DNA"/>
</dbReference>
<evidence type="ECO:0000313" key="4">
    <source>
        <dbReference type="Proteomes" id="UP000284706"/>
    </source>
</evidence>
<evidence type="ECO:0000313" key="3">
    <source>
        <dbReference type="EMBL" id="PPQ84143.1"/>
    </source>
</evidence>
<reference evidence="3 4" key="1">
    <citation type="journal article" date="2018" name="Evol. Lett.">
        <title>Horizontal gene cluster transfer increased hallucinogenic mushroom diversity.</title>
        <authorList>
            <person name="Reynolds H.T."/>
            <person name="Vijayakumar V."/>
            <person name="Gluck-Thaler E."/>
            <person name="Korotkin H.B."/>
            <person name="Matheny P.B."/>
            <person name="Slot J.C."/>
        </authorList>
    </citation>
    <scope>NUCLEOTIDE SEQUENCE [LARGE SCALE GENOMIC DNA]</scope>
    <source>
        <strain evidence="3 4">SRW20</strain>
    </source>
</reference>
<keyword evidence="2" id="KW-0732">Signal</keyword>
<name>A0A409X035_9AGAR</name>
<feature type="compositionally biased region" description="Low complexity" evidence="1">
    <location>
        <begin position="93"/>
        <end position="109"/>
    </location>
</feature>
<protein>
    <submittedName>
        <fullName evidence="3">Uncharacterized protein</fullName>
    </submittedName>
</protein>
<feature type="signal peptide" evidence="2">
    <location>
        <begin position="1"/>
        <end position="22"/>
    </location>
</feature>
<feature type="region of interest" description="Disordered" evidence="1">
    <location>
        <begin position="67"/>
        <end position="129"/>
    </location>
</feature>
<sequence length="382" mass="40521">MPAQFTVSLLLLLLYASTLSAAAELLPALKSSAESRPAIIRGLFDLDKRQGNWHCCRAIPKPTTTQLSTVRATPAPTFSEPSSSAPGIEFTDSPTVTAPPLTTSLTSPAFVPSPAPDNANTTSSSPLAQPTFPSVGATSSGVRAGHAGVVVAVLTLSGIPNLAVKLAFVYVMINSLAEHRENEPLSDSLSATTLTFALPGTEAGEGQRRKCEQQATWAAWAVKGIHLETWSLSQDSDSASERNLESSMHTVDPNAPPVAGGQLGASLPTTFNFTFGVDFPVKPTEDFFRTRRVGGSAKARISRPIVKGRTRAQRTNRNQASPAYLLFGAFSIKELVLAQEYAYLSAQSASERLRGEPSLPDLEAAMSLLALSTHPSVLKVKH</sequence>
<comment type="caution">
    <text evidence="3">The sequence shown here is derived from an EMBL/GenBank/DDBJ whole genome shotgun (WGS) entry which is preliminary data.</text>
</comment>
<keyword evidence="4" id="KW-1185">Reference proteome</keyword>